<accession>A0A1H1MPX9</accession>
<keyword evidence="3" id="KW-1185">Reference proteome</keyword>
<dbReference type="EMBL" id="LT629732">
    <property type="protein sequence ID" value="SDR88913.1"/>
    <property type="molecule type" value="Genomic_DNA"/>
</dbReference>
<dbReference type="RefSeq" id="WP_092650829.1">
    <property type="nucleotide sequence ID" value="NZ_LT629732.1"/>
</dbReference>
<dbReference type="SUPFAM" id="SSF53474">
    <property type="entry name" value="alpha/beta-Hydrolases"/>
    <property type="match status" value="1"/>
</dbReference>
<proteinExistence type="inferred from homology"/>
<evidence type="ECO:0000256" key="1">
    <source>
        <dbReference type="ARBA" id="ARBA00008645"/>
    </source>
</evidence>
<comment type="similarity">
    <text evidence="1">Belongs to the AB hydrolase superfamily.</text>
</comment>
<dbReference type="AlphaFoldDB" id="A0A1H1MPX9"/>
<dbReference type="PANTHER" id="PTHR22946">
    <property type="entry name" value="DIENELACTONE HYDROLASE DOMAIN-CONTAINING PROTEIN-RELATED"/>
    <property type="match status" value="1"/>
</dbReference>
<gene>
    <name evidence="2" type="ORF">SAMN04489717_0916</name>
</gene>
<protein>
    <submittedName>
        <fullName evidence="2">Alpha/beta hydrolase family protein</fullName>
    </submittedName>
</protein>
<dbReference type="InterPro" id="IPR029058">
    <property type="entry name" value="AB_hydrolase_fold"/>
</dbReference>
<name>A0A1H1MPX9_9ACTN</name>
<dbReference type="STRING" id="117157.SAMN04489717_0916"/>
<dbReference type="Pfam" id="PF12715">
    <property type="entry name" value="Abhydrolase_7"/>
    <property type="match status" value="1"/>
</dbReference>
<keyword evidence="2" id="KW-0378">Hydrolase</keyword>
<reference evidence="2 3" key="1">
    <citation type="submission" date="2016-10" db="EMBL/GenBank/DDBJ databases">
        <authorList>
            <person name="de Groot N.N."/>
        </authorList>
    </citation>
    <scope>NUCLEOTIDE SEQUENCE [LARGE SCALE GENOMIC DNA]</scope>
    <source>
        <strain evidence="2 3">DSM 22024</strain>
    </source>
</reference>
<dbReference type="InterPro" id="IPR050261">
    <property type="entry name" value="FrsA_esterase"/>
</dbReference>
<dbReference type="InterPro" id="IPR025890">
    <property type="entry name" value="Abhydrolase_bac"/>
</dbReference>
<dbReference type="Proteomes" id="UP000198983">
    <property type="component" value="Chromosome I"/>
</dbReference>
<evidence type="ECO:0000313" key="2">
    <source>
        <dbReference type="EMBL" id="SDR88913.1"/>
    </source>
</evidence>
<dbReference type="GO" id="GO:0016787">
    <property type="term" value="F:hydrolase activity"/>
    <property type="evidence" value="ECO:0007669"/>
    <property type="project" value="UniProtKB-KW"/>
</dbReference>
<evidence type="ECO:0000313" key="3">
    <source>
        <dbReference type="Proteomes" id="UP000198983"/>
    </source>
</evidence>
<sequence length="360" mass="39500">MEGPQVREERGELSLSPSQNHRYLVQHTTPALRFPGGDVAAWQERLRPKLRELLGMPEPTQLPLRVRTLWRSEQKLGTVEKVAFAAEPHSDVLAYFCVPRDRPAPYPTVICLQGHSTGMHVSIAREHDDENVPFAVDGDRDFALGALRHGFAALCIEQRSFGYRREQAQAATSPHGCHDAAMQALMLGRTLVGERAFDVDRGIDYLTERGDVDLSRLGVMGNSGGGTATIYAAALLDRVRFAMPSCAFCTYADSVMNIYHCADNYVPGLLRWAEAADVLGLFAPKPVVVVAGRDDPIFPLAAVRRAFDDLRTIYAASGADRRCRLVIGDGGHRFYEEQAWQALLEVLDPPGGGRADASGS</sequence>
<organism evidence="2 3">
    <name type="scientific">Actinopolymorpha singaporensis</name>
    <dbReference type="NCBI Taxonomy" id="117157"/>
    <lineage>
        <taxon>Bacteria</taxon>
        <taxon>Bacillati</taxon>
        <taxon>Actinomycetota</taxon>
        <taxon>Actinomycetes</taxon>
        <taxon>Propionibacteriales</taxon>
        <taxon>Actinopolymorphaceae</taxon>
        <taxon>Actinopolymorpha</taxon>
    </lineage>
</organism>
<dbReference type="ESTHER" id="9actn-a0a1h1mpx9">
    <property type="family name" value="Abhydrolase_7"/>
</dbReference>
<dbReference type="Gene3D" id="3.40.50.1820">
    <property type="entry name" value="alpha/beta hydrolase"/>
    <property type="match status" value="1"/>
</dbReference>